<evidence type="ECO:0000313" key="3">
    <source>
        <dbReference type="Proteomes" id="UP000592181"/>
    </source>
</evidence>
<reference evidence="2 3" key="1">
    <citation type="submission" date="2020-07" db="EMBL/GenBank/DDBJ databases">
        <title>Sequencing the genomes of 1000 actinobacteria strains.</title>
        <authorList>
            <person name="Klenk H.-P."/>
        </authorList>
    </citation>
    <scope>NUCLEOTIDE SEQUENCE [LARGE SCALE GENOMIC DNA]</scope>
    <source>
        <strain evidence="2 3">DSM 24723</strain>
    </source>
</reference>
<dbReference type="PANTHER" id="PTHR43802:SF1">
    <property type="entry name" value="IP11341P-RELATED"/>
    <property type="match status" value="1"/>
</dbReference>
<dbReference type="EC" id="5.3.3.18" evidence="2"/>
<keyword evidence="3" id="KW-1185">Reference proteome</keyword>
<dbReference type="Proteomes" id="UP000592181">
    <property type="component" value="Unassembled WGS sequence"/>
</dbReference>
<gene>
    <name evidence="2" type="ORF">BJY28_001374</name>
</gene>
<protein>
    <submittedName>
        <fullName evidence="2">2-(1,2-epoxy-1,2-dihydrophenyl)acetyl-CoA isomerase</fullName>
        <ecNumber evidence="2">5.3.3.18</ecNumber>
    </submittedName>
</protein>
<dbReference type="EMBL" id="JACBZX010000001">
    <property type="protein sequence ID" value="NYG36905.1"/>
    <property type="molecule type" value="Genomic_DNA"/>
</dbReference>
<evidence type="ECO:0000256" key="1">
    <source>
        <dbReference type="ARBA" id="ARBA00005254"/>
    </source>
</evidence>
<dbReference type="Gene3D" id="3.90.226.10">
    <property type="entry name" value="2-enoyl-CoA Hydratase, Chain A, domain 1"/>
    <property type="match status" value="1"/>
</dbReference>
<evidence type="ECO:0000313" key="2">
    <source>
        <dbReference type="EMBL" id="NYG36905.1"/>
    </source>
</evidence>
<accession>A0A852XEH9</accession>
<dbReference type="CDD" id="cd06558">
    <property type="entry name" value="crotonase-like"/>
    <property type="match status" value="1"/>
</dbReference>
<comment type="similarity">
    <text evidence="1">Belongs to the enoyl-CoA hydratase/isomerase family.</text>
</comment>
<organism evidence="2 3">
    <name type="scientific">Janibacter alkaliphilus</name>
    <dbReference type="NCBI Taxonomy" id="1069963"/>
    <lineage>
        <taxon>Bacteria</taxon>
        <taxon>Bacillati</taxon>
        <taxon>Actinomycetota</taxon>
        <taxon>Actinomycetes</taxon>
        <taxon>Micrococcales</taxon>
        <taxon>Intrasporangiaceae</taxon>
        <taxon>Janibacter</taxon>
    </lineage>
</organism>
<dbReference type="InterPro" id="IPR001753">
    <property type="entry name" value="Enoyl-CoA_hydra/iso"/>
</dbReference>
<name>A0A852XEH9_9MICO</name>
<dbReference type="RefSeq" id="WP_179462346.1">
    <property type="nucleotide sequence ID" value="NZ_JACBZX010000001.1"/>
</dbReference>
<comment type="caution">
    <text evidence="2">The sequence shown here is derived from an EMBL/GenBank/DDBJ whole genome shotgun (WGS) entry which is preliminary data.</text>
</comment>
<dbReference type="GO" id="GO:0016853">
    <property type="term" value="F:isomerase activity"/>
    <property type="evidence" value="ECO:0007669"/>
    <property type="project" value="UniProtKB-KW"/>
</dbReference>
<dbReference type="SUPFAM" id="SSF52096">
    <property type="entry name" value="ClpP/crotonase"/>
    <property type="match status" value="1"/>
</dbReference>
<sequence>MPVRYSAPARDSADDRVARIVLDRADAGNALDLVTARELSDAVRRGLGNPYADALVITAAGPDFCVGSDITAAEAADDPTSATFDLAAALDDLFTTLNSSRKPVLVGTHGLAAGSGLGLALAGDLTFSTGDATFAVPPRGGSGAPDPGLAWLLPRGIGQQRALSFALSRRTLDAATAEDWGMVIVADDVAAAIEEAVGWLGGENVWSSSETRRLLRSSWETSRAELSHSEAATMVRAVLNRSRA</sequence>
<keyword evidence="2" id="KW-0413">Isomerase</keyword>
<proteinExistence type="inferred from homology"/>
<dbReference type="InterPro" id="IPR029045">
    <property type="entry name" value="ClpP/crotonase-like_dom_sf"/>
</dbReference>
<dbReference type="Pfam" id="PF00378">
    <property type="entry name" value="ECH_1"/>
    <property type="match status" value="1"/>
</dbReference>
<dbReference type="AlphaFoldDB" id="A0A852XEH9"/>
<dbReference type="PANTHER" id="PTHR43802">
    <property type="entry name" value="ENOYL-COA HYDRATASE"/>
    <property type="match status" value="1"/>
</dbReference>